<reference evidence="1 2" key="1">
    <citation type="journal article" date="2018" name="ISME J.">
        <title>A methanotrophic archaeon couples anaerobic oxidation of methane to Fe(III) reduction.</title>
        <authorList>
            <person name="Cai C."/>
            <person name="Leu A.O."/>
            <person name="Xie G.J."/>
            <person name="Guo J."/>
            <person name="Feng Y."/>
            <person name="Zhao J.X."/>
            <person name="Tyson G.W."/>
            <person name="Yuan Z."/>
            <person name="Hu S."/>
        </authorList>
    </citation>
    <scope>NUCLEOTIDE SEQUENCE [LARGE SCALE GENOMIC DNA]</scope>
    <source>
        <strain evidence="1">FeB_12</strain>
    </source>
</reference>
<comment type="caution">
    <text evidence="1">The sequence shown here is derived from an EMBL/GenBank/DDBJ whole genome shotgun (WGS) entry which is preliminary data.</text>
</comment>
<accession>A0A855X6R0</accession>
<protein>
    <submittedName>
        <fullName evidence="1">Uncharacterized protein</fullName>
    </submittedName>
</protein>
<organism evidence="1 2">
    <name type="scientific">candidate division GN15 bacterium</name>
    <dbReference type="NCBI Taxonomy" id="2072418"/>
    <lineage>
        <taxon>Bacteria</taxon>
        <taxon>candidate division GN15</taxon>
    </lineage>
</organism>
<dbReference type="EMBL" id="PQAP01000008">
    <property type="protein sequence ID" value="PWB75578.1"/>
    <property type="molecule type" value="Genomic_DNA"/>
</dbReference>
<proteinExistence type="predicted"/>
<evidence type="ECO:0000313" key="1">
    <source>
        <dbReference type="EMBL" id="PWB75578.1"/>
    </source>
</evidence>
<name>A0A855X6R0_9BACT</name>
<evidence type="ECO:0000313" key="2">
    <source>
        <dbReference type="Proteomes" id="UP000250918"/>
    </source>
</evidence>
<sequence>MKAPSGPDTDTIFDPGDWMVIETHHRMYPNFLQVDTVKPKQRFQLGDDGPFAEVVKFVADLKVTMKGEKIKMSDTLYNPAVMVRVIAPDTVTHKDSVVQESWAFYIGGAPHFSPKAFFAFKLLDFKVSNPKYVKPPEGK</sequence>
<dbReference type="Proteomes" id="UP000250918">
    <property type="component" value="Unassembled WGS sequence"/>
</dbReference>
<dbReference type="AlphaFoldDB" id="A0A855X6R0"/>
<gene>
    <name evidence="1" type="ORF">C3F09_02095</name>
</gene>